<dbReference type="InterPro" id="IPR035793">
    <property type="entry name" value="Macro_GDAP2"/>
</dbReference>
<keyword evidence="4" id="KW-1185">Reference proteome</keyword>
<name>A0ABD3F3I2_9STRA</name>
<dbReference type="SUPFAM" id="SSF52949">
    <property type="entry name" value="Macro domain-like"/>
    <property type="match status" value="1"/>
</dbReference>
<organism evidence="3 4">
    <name type="scientific">Phytophthora oleae</name>
    <dbReference type="NCBI Taxonomy" id="2107226"/>
    <lineage>
        <taxon>Eukaryota</taxon>
        <taxon>Sar</taxon>
        <taxon>Stramenopiles</taxon>
        <taxon>Oomycota</taxon>
        <taxon>Peronosporomycetes</taxon>
        <taxon>Peronosporales</taxon>
        <taxon>Peronosporaceae</taxon>
        <taxon>Phytophthora</taxon>
    </lineage>
</organism>
<dbReference type="PANTHER" id="PTHR11106:SF72">
    <property type="entry name" value="GANGLIOSIDE-INDUCED DIFFERENTIATION-ASSOCIATED PROTEIN 2"/>
    <property type="match status" value="1"/>
</dbReference>
<dbReference type="InterPro" id="IPR002589">
    <property type="entry name" value="Macro_dom"/>
</dbReference>
<gene>
    <name evidence="3" type="ORF">V7S43_014085</name>
</gene>
<feature type="domain" description="Macro" evidence="2">
    <location>
        <begin position="33"/>
        <end position="214"/>
    </location>
</feature>
<reference evidence="3 4" key="1">
    <citation type="submission" date="2024-09" db="EMBL/GenBank/DDBJ databases">
        <title>Genome sequencing and assembly of Phytophthora oleae, isolate VK10A, causative agent of rot of olive drupes.</title>
        <authorList>
            <person name="Conti Taguali S."/>
            <person name="Riolo M."/>
            <person name="La Spada F."/>
            <person name="Cacciola S.O."/>
            <person name="Dionisio G."/>
        </authorList>
    </citation>
    <scope>NUCLEOTIDE SEQUENCE [LARGE SCALE GENOMIC DNA]</scope>
    <source>
        <strain evidence="3 4">VK10A</strain>
    </source>
</reference>
<proteinExistence type="inferred from homology"/>
<sequence length="536" mass="60022">MAGETPLAWEPLPVWDATPFPPTIGDPLSAAVDAPFPISALLNAKLSLWRGQLYRLRVDAVVNSTSESMRESNGDFGKLLKAAGPEIGVECDAAGACRTGDAVLTRGCQLPAKFILHTVGPRYLPKYHNAAEHALHSCYHSVLTVVRENGLRSVAIGCIYTQRKGYPREEAAHVAARTVRRYLEHYSDHFDRIFLCVDSVQDMYVYERVLPLYFPRTMEELQQSQQLLATRKLGNSFGEPIIAERKIRIGNLSNSDHRSNQYEFDHYNNVGERQESCALSDEMSTNPETEEAESDILAFRAMLVDPDAERLGRLQQMQEERQRRAAEAAIEEQKRLQKVTASTAEWDYVAALQHAKKEDFSDLKALGFCYCGGVDLAGLPVVVYLAGKLRVDDLDMERVLLFVLFTLDSQRAALIATCSQFSLLYVHSDVTSDNQPPNAWLKRLFRVFTAVASHRAPSDQPLLNKTGDSVLRFFYVLEPSFGFKLQLLMSKGYCDGGGFYNHVVYLQRSEMLNSIAPTLQLPSHIYSNSTPKNGSP</sequence>
<protein>
    <recommendedName>
        <fullName evidence="2">Macro domain-containing protein</fullName>
    </recommendedName>
</protein>
<dbReference type="InterPro" id="IPR043472">
    <property type="entry name" value="Macro_dom-like"/>
</dbReference>
<dbReference type="InterPro" id="IPR036865">
    <property type="entry name" value="CRAL-TRIO_dom_sf"/>
</dbReference>
<evidence type="ECO:0000259" key="2">
    <source>
        <dbReference type="PROSITE" id="PS51154"/>
    </source>
</evidence>
<dbReference type="PROSITE" id="PS51154">
    <property type="entry name" value="MACRO"/>
    <property type="match status" value="1"/>
</dbReference>
<dbReference type="Gene3D" id="3.40.220.10">
    <property type="entry name" value="Leucine Aminopeptidase, subunit E, domain 1"/>
    <property type="match status" value="1"/>
</dbReference>
<dbReference type="Proteomes" id="UP001632037">
    <property type="component" value="Unassembled WGS sequence"/>
</dbReference>
<comment type="caution">
    <text evidence="3">The sequence shown here is derived from an EMBL/GenBank/DDBJ whole genome shotgun (WGS) entry which is preliminary data.</text>
</comment>
<evidence type="ECO:0000313" key="4">
    <source>
        <dbReference type="Proteomes" id="UP001632037"/>
    </source>
</evidence>
<dbReference type="Gene3D" id="3.40.525.10">
    <property type="entry name" value="CRAL-TRIO lipid binding domain"/>
    <property type="match status" value="1"/>
</dbReference>
<accession>A0ABD3F3I2</accession>
<dbReference type="PANTHER" id="PTHR11106">
    <property type="entry name" value="GANGLIOSIDE INDUCED DIFFERENTIATION ASSOCIATED PROTEIN 2-RELATED"/>
    <property type="match status" value="1"/>
</dbReference>
<dbReference type="CDD" id="cd02905">
    <property type="entry name" value="Macro_GDAP2-like"/>
    <property type="match status" value="1"/>
</dbReference>
<dbReference type="Pfam" id="PF13716">
    <property type="entry name" value="CRAL_TRIO_2"/>
    <property type="match status" value="1"/>
</dbReference>
<dbReference type="CDD" id="cd00170">
    <property type="entry name" value="SEC14"/>
    <property type="match status" value="1"/>
</dbReference>
<evidence type="ECO:0000256" key="1">
    <source>
        <dbReference type="ARBA" id="ARBA00008355"/>
    </source>
</evidence>
<comment type="similarity">
    <text evidence="1">Belongs to the GDAP2 family.</text>
</comment>
<dbReference type="SMART" id="SM00506">
    <property type="entry name" value="A1pp"/>
    <property type="match status" value="1"/>
</dbReference>
<dbReference type="EMBL" id="JBIMZQ010000038">
    <property type="protein sequence ID" value="KAL3661071.1"/>
    <property type="molecule type" value="Genomic_DNA"/>
</dbReference>
<dbReference type="AlphaFoldDB" id="A0ABD3F3I2"/>
<evidence type="ECO:0000313" key="3">
    <source>
        <dbReference type="EMBL" id="KAL3661071.1"/>
    </source>
</evidence>
<dbReference type="Pfam" id="PF01661">
    <property type="entry name" value="Macro"/>
    <property type="match status" value="1"/>
</dbReference>
<dbReference type="InterPro" id="IPR001251">
    <property type="entry name" value="CRAL-TRIO_dom"/>
</dbReference>